<dbReference type="PROSITE" id="PS50005">
    <property type="entry name" value="TPR"/>
    <property type="match status" value="1"/>
</dbReference>
<dbReference type="GO" id="GO:0009116">
    <property type="term" value="P:nucleoside metabolic process"/>
    <property type="evidence" value="ECO:0007669"/>
    <property type="project" value="InterPro"/>
</dbReference>
<dbReference type="GO" id="GO:0043531">
    <property type="term" value="F:ADP binding"/>
    <property type="evidence" value="ECO:0007669"/>
    <property type="project" value="InterPro"/>
</dbReference>
<evidence type="ECO:0000313" key="4">
    <source>
        <dbReference type="Proteomes" id="UP000654913"/>
    </source>
</evidence>
<protein>
    <submittedName>
        <fullName evidence="3">Uncharacterized protein</fullName>
    </submittedName>
</protein>
<dbReference type="Gene3D" id="1.25.40.10">
    <property type="entry name" value="Tetratricopeptide repeat domain"/>
    <property type="match status" value="2"/>
</dbReference>
<dbReference type="SUPFAM" id="SSF48452">
    <property type="entry name" value="TPR-like"/>
    <property type="match status" value="2"/>
</dbReference>
<keyword evidence="4" id="KW-1185">Reference proteome</keyword>
<dbReference type="SUPFAM" id="SSF53167">
    <property type="entry name" value="Purine and uridine phosphorylases"/>
    <property type="match status" value="1"/>
</dbReference>
<dbReference type="InterPro" id="IPR011990">
    <property type="entry name" value="TPR-like_helical_dom_sf"/>
</dbReference>
<sequence length="993" mass="109373">MAAAQALLDEVHECLPVHGNDHNTYTLGAIGEHNVVICCLPSGIYGTSSAQGVAAGLLSSFPSIRFGLMVGIGGGVPSKDADVRLGDVVVSKPTGICGGVVQYDYGKSLTSEGADGFQRTGMLNQPPQFLLTGLSKLQANHLGQCRRYLDFLTALEPSKPSQEESAFVRPIEDDCLYPADYEHADSDYSSCSSCDPAKAISRPRRDPAGIPVVHYGLIASGNTLVRNARLRDKLRKELGVYCVEMEAAGLMNSFPCLVVRGICDYADSHKNKKWQGYAAAVAAALTKELLLLVSGYRIEQTHLTQVAVADSAEKFRVPFDLLGVPAIDEFVGRQNELDSLWAALRPGDPQIRKIAILHGLGGIGKTQLVIRFARVHKDDCSAIFWFNARDRGTLTQSLASAFPRVTEERYPSFIAGKDEMGRRAQNMLEWLEKERNSRWLLIYDNVDQSPLQNEDSGHGEVYDVSEFIPTADHGSIIITTRITHLLELGQGHAVQKMSPRDARHLLFRSAGLSSQAEDDLKIDPEINELGCRLDGLPLAITLAGSYMLQTGMSFGQYLKHYQTSWSKLMASSAPSRHYPSGNILTTWTVSYEAVRKTHPSSAELLLLLAVFDNRDIWFELIQGCSQAWDLPCWFCQVASDHLSFMAAMKPLIGFSLVETKLEQGSYSIHPVLQDWCLHSIIKKCESSRSDRLKAMALVSLGNTSPLLSKTEKSRLQQRLLPHADRMLHLLRTWKVPEEPNIYPAVHDVGCLHLSQGQLRRAEESYQCALEGKENLLGPDDTSTLETVNNLGLVYTNRGKLQDAEQMCQRALRGRERVLGVSDVSTLESINNLGFLYTRKGNLPKAERLYKRALSGYQKALGPNNTRTLDTINNLGLLYAKCGKLKQAGNMYEQATEGFENLLGPNHTSTLIVANNLADIYCSEGEILGTRRLYEGALTGYKKVFGPDHKSTLMIADNLANISKDQANLSSSEKISPPGHTDSRKTKRGTVSGS</sequence>
<dbReference type="AlphaFoldDB" id="A0A7R7XGR7"/>
<evidence type="ECO:0000256" key="2">
    <source>
        <dbReference type="SAM" id="MobiDB-lite"/>
    </source>
</evidence>
<reference evidence="3" key="2">
    <citation type="submission" date="2021-02" db="EMBL/GenBank/DDBJ databases">
        <title>Aspergillus puulaauensis MK2 genome sequence.</title>
        <authorList>
            <person name="Futagami T."/>
            <person name="Mori K."/>
            <person name="Kadooka C."/>
            <person name="Tanaka T."/>
        </authorList>
    </citation>
    <scope>NUCLEOTIDE SEQUENCE</scope>
    <source>
        <strain evidence="3">MK2</strain>
    </source>
</reference>
<evidence type="ECO:0000256" key="1">
    <source>
        <dbReference type="PROSITE-ProRule" id="PRU00339"/>
    </source>
</evidence>
<organism evidence="3 4">
    <name type="scientific">Aspergillus puulaauensis</name>
    <dbReference type="NCBI Taxonomy" id="1220207"/>
    <lineage>
        <taxon>Eukaryota</taxon>
        <taxon>Fungi</taxon>
        <taxon>Dikarya</taxon>
        <taxon>Ascomycota</taxon>
        <taxon>Pezizomycotina</taxon>
        <taxon>Eurotiomycetes</taxon>
        <taxon>Eurotiomycetidae</taxon>
        <taxon>Eurotiales</taxon>
        <taxon>Aspergillaceae</taxon>
        <taxon>Aspergillus</taxon>
    </lineage>
</organism>
<dbReference type="InterPro" id="IPR053137">
    <property type="entry name" value="NLR-like"/>
</dbReference>
<dbReference type="Gene3D" id="3.40.50.300">
    <property type="entry name" value="P-loop containing nucleotide triphosphate hydrolases"/>
    <property type="match status" value="1"/>
</dbReference>
<dbReference type="OrthoDB" id="1658288at2759"/>
<dbReference type="KEGG" id="apuu:APUU_21340A"/>
<keyword evidence="1" id="KW-0802">TPR repeat</keyword>
<dbReference type="InterPro" id="IPR019734">
    <property type="entry name" value="TPR_rpt"/>
</dbReference>
<dbReference type="SUPFAM" id="SSF52540">
    <property type="entry name" value="P-loop containing nucleoside triphosphate hydrolases"/>
    <property type="match status" value="1"/>
</dbReference>
<dbReference type="PANTHER" id="PTHR46082">
    <property type="entry name" value="ATP/GTP-BINDING PROTEIN-RELATED"/>
    <property type="match status" value="1"/>
</dbReference>
<dbReference type="PRINTS" id="PR00364">
    <property type="entry name" value="DISEASERSIST"/>
</dbReference>
<dbReference type="Proteomes" id="UP000654913">
    <property type="component" value="Chromosome 2"/>
</dbReference>
<feature type="repeat" description="TPR" evidence="1">
    <location>
        <begin position="826"/>
        <end position="859"/>
    </location>
</feature>
<dbReference type="InterPro" id="IPR027417">
    <property type="entry name" value="P-loop_NTPase"/>
</dbReference>
<name>A0A7R7XGR7_9EURO</name>
<dbReference type="InterPro" id="IPR035994">
    <property type="entry name" value="Nucleoside_phosphorylase_sf"/>
</dbReference>
<dbReference type="EMBL" id="AP024444">
    <property type="protein sequence ID" value="BCS20908.1"/>
    <property type="molecule type" value="Genomic_DNA"/>
</dbReference>
<dbReference type="GO" id="GO:0003824">
    <property type="term" value="F:catalytic activity"/>
    <property type="evidence" value="ECO:0007669"/>
    <property type="project" value="InterPro"/>
</dbReference>
<evidence type="ECO:0000313" key="3">
    <source>
        <dbReference type="EMBL" id="BCS20908.1"/>
    </source>
</evidence>
<dbReference type="RefSeq" id="XP_041553102.1">
    <property type="nucleotide sequence ID" value="XM_041700081.1"/>
</dbReference>
<proteinExistence type="predicted"/>
<dbReference type="SMART" id="SM00028">
    <property type="entry name" value="TPR"/>
    <property type="match status" value="4"/>
</dbReference>
<accession>A0A7R7XGR7</accession>
<dbReference type="Gene3D" id="3.40.50.1580">
    <property type="entry name" value="Nucleoside phosphorylase domain"/>
    <property type="match status" value="1"/>
</dbReference>
<reference evidence="3" key="1">
    <citation type="submission" date="2021-01" db="EMBL/GenBank/DDBJ databases">
        <authorList>
            <consortium name="Aspergillus puulaauensis MK2 genome sequencing consortium"/>
            <person name="Kazuki M."/>
            <person name="Futagami T."/>
        </authorList>
    </citation>
    <scope>NUCLEOTIDE SEQUENCE</scope>
    <source>
        <strain evidence="3">MK2</strain>
    </source>
</reference>
<dbReference type="GeneID" id="64970913"/>
<feature type="region of interest" description="Disordered" evidence="2">
    <location>
        <begin position="965"/>
        <end position="993"/>
    </location>
</feature>
<dbReference type="Pfam" id="PF13424">
    <property type="entry name" value="TPR_12"/>
    <property type="match status" value="2"/>
</dbReference>
<gene>
    <name evidence="3" type="ORF">APUU_21340A</name>
</gene>
<dbReference type="PANTHER" id="PTHR46082:SF6">
    <property type="entry name" value="AAA+ ATPASE DOMAIN-CONTAINING PROTEIN-RELATED"/>
    <property type="match status" value="1"/>
</dbReference>